<dbReference type="SUPFAM" id="SSF46689">
    <property type="entry name" value="Homeodomain-like"/>
    <property type="match status" value="1"/>
</dbReference>
<dbReference type="InterPro" id="IPR050109">
    <property type="entry name" value="HTH-type_TetR-like_transc_reg"/>
</dbReference>
<evidence type="ECO:0000313" key="6">
    <source>
        <dbReference type="EMBL" id="MXO69281.1"/>
    </source>
</evidence>
<dbReference type="SUPFAM" id="SSF48498">
    <property type="entry name" value="Tetracyclin repressor-like, C-terminal domain"/>
    <property type="match status" value="1"/>
</dbReference>
<feature type="domain" description="HTH tetR-type" evidence="5">
    <location>
        <begin position="9"/>
        <end position="69"/>
    </location>
</feature>
<keyword evidence="3" id="KW-0804">Transcription</keyword>
<dbReference type="EMBL" id="WTYO01000004">
    <property type="protein sequence ID" value="MXO69281.1"/>
    <property type="molecule type" value="Genomic_DNA"/>
</dbReference>
<dbReference type="Gene3D" id="1.10.357.10">
    <property type="entry name" value="Tetracycline Repressor, domain 2"/>
    <property type="match status" value="1"/>
</dbReference>
<dbReference type="InterPro" id="IPR036271">
    <property type="entry name" value="Tet_transcr_reg_TetR-rel_C_sf"/>
</dbReference>
<reference evidence="6 7" key="1">
    <citation type="submission" date="2019-12" db="EMBL/GenBank/DDBJ databases">
        <title>Genomic-based taxomic classification of the family Erythrobacteraceae.</title>
        <authorList>
            <person name="Xu L."/>
        </authorList>
    </citation>
    <scope>NUCLEOTIDE SEQUENCE [LARGE SCALE GENOMIC DNA]</scope>
    <source>
        <strain evidence="6 7">H32</strain>
    </source>
</reference>
<dbReference type="PANTHER" id="PTHR30055">
    <property type="entry name" value="HTH-TYPE TRANSCRIPTIONAL REGULATOR RUTR"/>
    <property type="match status" value="1"/>
</dbReference>
<dbReference type="PROSITE" id="PS50977">
    <property type="entry name" value="HTH_TETR_2"/>
    <property type="match status" value="1"/>
</dbReference>
<sequence length="195" mass="20498">MSNDAYHHGNLRSALIEAALRLVERGGPPSVSLRAVAREVGVSQAAPYAHFRDKRALMSAIAALGFERLRDRLREAERAGCENLTELGKAYLAFAHDNPGLYGLMFGPETEVDPADPVLAQAGREAFAILARSSAHPGDEGPGDPGPVAAWALVHGLALLSMSGRLPVGAGEAPDRVLKLLQPGIDAHRGEADAG</sequence>
<evidence type="ECO:0000256" key="2">
    <source>
        <dbReference type="ARBA" id="ARBA00023125"/>
    </source>
</evidence>
<comment type="caution">
    <text evidence="6">The sequence shown here is derived from an EMBL/GenBank/DDBJ whole genome shotgun (WGS) entry which is preliminary data.</text>
</comment>
<gene>
    <name evidence="6" type="ORF">GRI72_10635</name>
</gene>
<evidence type="ECO:0000256" key="3">
    <source>
        <dbReference type="ARBA" id="ARBA00023163"/>
    </source>
</evidence>
<dbReference type="PRINTS" id="PR00455">
    <property type="entry name" value="HTHTETR"/>
</dbReference>
<proteinExistence type="predicted"/>
<evidence type="ECO:0000313" key="7">
    <source>
        <dbReference type="Proteomes" id="UP000444401"/>
    </source>
</evidence>
<name>A0ABW9UWQ4_9SPHN</name>
<dbReference type="Pfam" id="PF13305">
    <property type="entry name" value="TetR_C_33"/>
    <property type="match status" value="1"/>
</dbReference>
<keyword evidence="2 4" id="KW-0238">DNA-binding</keyword>
<keyword evidence="7" id="KW-1185">Reference proteome</keyword>
<evidence type="ECO:0000259" key="5">
    <source>
        <dbReference type="PROSITE" id="PS50977"/>
    </source>
</evidence>
<organism evidence="6 7">
    <name type="scientific">Pelagerythrobacter marinus</name>
    <dbReference type="NCBI Taxonomy" id="538382"/>
    <lineage>
        <taxon>Bacteria</taxon>
        <taxon>Pseudomonadati</taxon>
        <taxon>Pseudomonadota</taxon>
        <taxon>Alphaproteobacteria</taxon>
        <taxon>Sphingomonadales</taxon>
        <taxon>Erythrobacteraceae</taxon>
        <taxon>Pelagerythrobacter</taxon>
    </lineage>
</organism>
<dbReference type="PANTHER" id="PTHR30055:SF220">
    <property type="entry name" value="TETR-FAMILY REGULATORY PROTEIN"/>
    <property type="match status" value="1"/>
</dbReference>
<dbReference type="RefSeq" id="WP_160733898.1">
    <property type="nucleotide sequence ID" value="NZ_WTYO01000004.1"/>
</dbReference>
<keyword evidence="1" id="KW-0805">Transcription regulation</keyword>
<protein>
    <submittedName>
        <fullName evidence="6">TetR family transcriptional regulator</fullName>
    </submittedName>
</protein>
<feature type="DNA-binding region" description="H-T-H motif" evidence="4">
    <location>
        <begin position="32"/>
        <end position="51"/>
    </location>
</feature>
<dbReference type="InterPro" id="IPR025996">
    <property type="entry name" value="MT1864/Rv1816-like_C"/>
</dbReference>
<dbReference type="Proteomes" id="UP000444401">
    <property type="component" value="Unassembled WGS sequence"/>
</dbReference>
<evidence type="ECO:0000256" key="4">
    <source>
        <dbReference type="PROSITE-ProRule" id="PRU00335"/>
    </source>
</evidence>
<dbReference type="Pfam" id="PF00440">
    <property type="entry name" value="TetR_N"/>
    <property type="match status" value="1"/>
</dbReference>
<dbReference type="InterPro" id="IPR009057">
    <property type="entry name" value="Homeodomain-like_sf"/>
</dbReference>
<dbReference type="InterPro" id="IPR001647">
    <property type="entry name" value="HTH_TetR"/>
</dbReference>
<evidence type="ECO:0000256" key="1">
    <source>
        <dbReference type="ARBA" id="ARBA00023015"/>
    </source>
</evidence>
<accession>A0ABW9UWQ4</accession>